<keyword evidence="2" id="KW-1185">Reference proteome</keyword>
<organism evidence="1 2">
    <name type="scientific">Populus trichocarpa</name>
    <name type="common">Western balsam poplar</name>
    <name type="synonym">Populus balsamifera subsp. trichocarpa</name>
    <dbReference type="NCBI Taxonomy" id="3694"/>
    <lineage>
        <taxon>Eukaryota</taxon>
        <taxon>Viridiplantae</taxon>
        <taxon>Streptophyta</taxon>
        <taxon>Embryophyta</taxon>
        <taxon>Tracheophyta</taxon>
        <taxon>Spermatophyta</taxon>
        <taxon>Magnoliopsida</taxon>
        <taxon>eudicotyledons</taxon>
        <taxon>Gunneridae</taxon>
        <taxon>Pentapetalae</taxon>
        <taxon>rosids</taxon>
        <taxon>fabids</taxon>
        <taxon>Malpighiales</taxon>
        <taxon>Salicaceae</taxon>
        <taxon>Saliceae</taxon>
        <taxon>Populus</taxon>
    </lineage>
</organism>
<dbReference type="EMBL" id="CM009291">
    <property type="protein sequence ID" value="RQO87084.1"/>
    <property type="molecule type" value="Genomic_DNA"/>
</dbReference>
<evidence type="ECO:0000313" key="2">
    <source>
        <dbReference type="Proteomes" id="UP000006729"/>
    </source>
</evidence>
<accession>A0A3N7G3L4</accession>
<dbReference type="InParanoid" id="A0A3N7G3L4"/>
<dbReference type="Proteomes" id="UP000006729">
    <property type="component" value="Chromosome 2"/>
</dbReference>
<gene>
    <name evidence="1" type="ORF">POPTR_002G172151</name>
</gene>
<sequence length="31" mass="3539">MRIRQRAAACASRWLDLAHDVKLGQRTVQGM</sequence>
<reference evidence="1 2" key="1">
    <citation type="journal article" date="2006" name="Science">
        <title>The genome of black cottonwood, Populus trichocarpa (Torr. &amp; Gray).</title>
        <authorList>
            <person name="Tuskan G.A."/>
            <person name="Difazio S."/>
            <person name="Jansson S."/>
            <person name="Bohlmann J."/>
            <person name="Grigoriev I."/>
            <person name="Hellsten U."/>
            <person name="Putnam N."/>
            <person name="Ralph S."/>
            <person name="Rombauts S."/>
            <person name="Salamov A."/>
            <person name="Schein J."/>
            <person name="Sterck L."/>
            <person name="Aerts A."/>
            <person name="Bhalerao R.R."/>
            <person name="Bhalerao R.P."/>
            <person name="Blaudez D."/>
            <person name="Boerjan W."/>
            <person name="Brun A."/>
            <person name="Brunner A."/>
            <person name="Busov V."/>
            <person name="Campbell M."/>
            <person name="Carlson J."/>
            <person name="Chalot M."/>
            <person name="Chapman J."/>
            <person name="Chen G.L."/>
            <person name="Cooper D."/>
            <person name="Coutinho P.M."/>
            <person name="Couturier J."/>
            <person name="Covert S."/>
            <person name="Cronk Q."/>
            <person name="Cunningham R."/>
            <person name="Davis J."/>
            <person name="Degroeve S."/>
            <person name="Dejardin A."/>
            <person name="Depamphilis C."/>
            <person name="Detter J."/>
            <person name="Dirks B."/>
            <person name="Dubchak I."/>
            <person name="Duplessis S."/>
            <person name="Ehlting J."/>
            <person name="Ellis B."/>
            <person name="Gendler K."/>
            <person name="Goodstein D."/>
            <person name="Gribskov M."/>
            <person name="Grimwood J."/>
            <person name="Groover A."/>
            <person name="Gunter L."/>
            <person name="Hamberger B."/>
            <person name="Heinze B."/>
            <person name="Helariutta Y."/>
            <person name="Henrissat B."/>
            <person name="Holligan D."/>
            <person name="Holt R."/>
            <person name="Huang W."/>
            <person name="Islam-Faridi N."/>
            <person name="Jones S."/>
            <person name="Jones-Rhoades M."/>
            <person name="Jorgensen R."/>
            <person name="Joshi C."/>
            <person name="Kangasjarvi J."/>
            <person name="Karlsson J."/>
            <person name="Kelleher C."/>
            <person name="Kirkpatrick R."/>
            <person name="Kirst M."/>
            <person name="Kohler A."/>
            <person name="Kalluri U."/>
            <person name="Larimer F."/>
            <person name="Leebens-Mack J."/>
            <person name="Leple J.C."/>
            <person name="Locascio P."/>
            <person name="Lou Y."/>
            <person name="Lucas S."/>
            <person name="Martin F."/>
            <person name="Montanini B."/>
            <person name="Napoli C."/>
            <person name="Nelson D.R."/>
            <person name="Nelson C."/>
            <person name="Nieminen K."/>
            <person name="Nilsson O."/>
            <person name="Pereda V."/>
            <person name="Peter G."/>
            <person name="Philippe R."/>
            <person name="Pilate G."/>
            <person name="Poliakov A."/>
            <person name="Razumovskaya J."/>
            <person name="Richardson P."/>
            <person name="Rinaldi C."/>
            <person name="Ritland K."/>
            <person name="Rouze P."/>
            <person name="Ryaboy D."/>
            <person name="Schmutz J."/>
            <person name="Schrader J."/>
            <person name="Segerman B."/>
            <person name="Shin H."/>
            <person name="Siddiqui A."/>
            <person name="Sterky F."/>
            <person name="Terry A."/>
            <person name="Tsai C.J."/>
            <person name="Uberbacher E."/>
            <person name="Unneberg P."/>
            <person name="Vahala J."/>
            <person name="Wall K."/>
            <person name="Wessler S."/>
            <person name="Yang G."/>
            <person name="Yin T."/>
            <person name="Douglas C."/>
            <person name="Marra M."/>
            <person name="Sandberg G."/>
            <person name="Van de Peer Y."/>
            <person name="Rokhsar D."/>
        </authorList>
    </citation>
    <scope>NUCLEOTIDE SEQUENCE [LARGE SCALE GENOMIC DNA]</scope>
    <source>
        <strain evidence="2">cv. Nisqually</strain>
    </source>
</reference>
<evidence type="ECO:0000313" key="1">
    <source>
        <dbReference type="EMBL" id="RQO87084.1"/>
    </source>
</evidence>
<name>A0A3N7G3L4_POPTR</name>
<protein>
    <submittedName>
        <fullName evidence="1">Uncharacterized protein</fullName>
    </submittedName>
</protein>
<dbReference type="AlphaFoldDB" id="A0A3N7G3L4"/>
<proteinExistence type="predicted"/>